<keyword evidence="5" id="KW-1185">Reference proteome</keyword>
<dbReference type="PRINTS" id="PR00081">
    <property type="entry name" value="GDHRDH"/>
</dbReference>
<reference evidence="5" key="2">
    <citation type="submission" date="2015-01" db="EMBL/GenBank/DDBJ databases">
        <title>Evolutionary Origins and Diversification of the Mycorrhizal Mutualists.</title>
        <authorList>
            <consortium name="DOE Joint Genome Institute"/>
            <consortium name="Mycorrhizal Genomics Consortium"/>
            <person name="Kohler A."/>
            <person name="Kuo A."/>
            <person name="Nagy L.G."/>
            <person name="Floudas D."/>
            <person name="Copeland A."/>
            <person name="Barry K.W."/>
            <person name="Cichocki N."/>
            <person name="Veneault-Fourrey C."/>
            <person name="LaButti K."/>
            <person name="Lindquist E.A."/>
            <person name="Lipzen A."/>
            <person name="Lundell T."/>
            <person name="Morin E."/>
            <person name="Murat C."/>
            <person name="Riley R."/>
            <person name="Ohm R."/>
            <person name="Sun H."/>
            <person name="Tunlid A."/>
            <person name="Henrissat B."/>
            <person name="Grigoriev I.V."/>
            <person name="Hibbett D.S."/>
            <person name="Martin F."/>
        </authorList>
    </citation>
    <scope>NUCLEOTIDE SEQUENCE [LARGE SCALE GENOMIC DNA]</scope>
    <source>
        <strain evidence="5">Zn</strain>
    </source>
</reference>
<gene>
    <name evidence="4" type="ORF">OIDMADRAFT_61506</name>
</gene>
<reference evidence="4 5" key="1">
    <citation type="submission" date="2014-04" db="EMBL/GenBank/DDBJ databases">
        <authorList>
            <consortium name="DOE Joint Genome Institute"/>
            <person name="Kuo A."/>
            <person name="Martino E."/>
            <person name="Perotto S."/>
            <person name="Kohler A."/>
            <person name="Nagy L.G."/>
            <person name="Floudas D."/>
            <person name="Copeland A."/>
            <person name="Barry K.W."/>
            <person name="Cichocki N."/>
            <person name="Veneault-Fourrey C."/>
            <person name="LaButti K."/>
            <person name="Lindquist E.A."/>
            <person name="Lipzen A."/>
            <person name="Lundell T."/>
            <person name="Morin E."/>
            <person name="Murat C."/>
            <person name="Sun H."/>
            <person name="Tunlid A."/>
            <person name="Henrissat B."/>
            <person name="Grigoriev I.V."/>
            <person name="Hibbett D.S."/>
            <person name="Martin F."/>
            <person name="Nordberg H.P."/>
            <person name="Cantor M.N."/>
            <person name="Hua S.X."/>
        </authorList>
    </citation>
    <scope>NUCLEOTIDE SEQUENCE [LARGE SCALE GENOMIC DNA]</scope>
    <source>
        <strain evidence="4 5">Zn</strain>
    </source>
</reference>
<dbReference type="InterPro" id="IPR002347">
    <property type="entry name" value="SDR_fam"/>
</dbReference>
<keyword evidence="2" id="KW-0560">Oxidoreductase</keyword>
<dbReference type="PANTHER" id="PTHR43180:SF80">
    <property type="entry name" value="NAD(P)-BINDING PROTEIN"/>
    <property type="match status" value="1"/>
</dbReference>
<evidence type="ECO:0000256" key="1">
    <source>
        <dbReference type="ARBA" id="ARBA00006484"/>
    </source>
</evidence>
<proteinExistence type="inferred from homology"/>
<dbReference type="Pfam" id="PF00106">
    <property type="entry name" value="adh_short"/>
    <property type="match status" value="1"/>
</dbReference>
<dbReference type="PANTHER" id="PTHR43180">
    <property type="entry name" value="3-OXOACYL-(ACYL-CARRIER-PROTEIN) REDUCTASE (AFU_ORTHOLOGUE AFUA_6G11210)"/>
    <property type="match status" value="1"/>
</dbReference>
<dbReference type="PRINTS" id="PR00080">
    <property type="entry name" value="SDRFAMILY"/>
</dbReference>
<comment type="similarity">
    <text evidence="1 3">Belongs to the short-chain dehydrogenases/reductases (SDR) family.</text>
</comment>
<evidence type="ECO:0000256" key="2">
    <source>
        <dbReference type="ARBA" id="ARBA00023002"/>
    </source>
</evidence>
<organism evidence="4 5">
    <name type="scientific">Oidiodendron maius (strain Zn)</name>
    <dbReference type="NCBI Taxonomy" id="913774"/>
    <lineage>
        <taxon>Eukaryota</taxon>
        <taxon>Fungi</taxon>
        <taxon>Dikarya</taxon>
        <taxon>Ascomycota</taxon>
        <taxon>Pezizomycotina</taxon>
        <taxon>Leotiomycetes</taxon>
        <taxon>Leotiomycetes incertae sedis</taxon>
        <taxon>Myxotrichaceae</taxon>
        <taxon>Oidiodendron</taxon>
    </lineage>
</organism>
<evidence type="ECO:0000313" key="4">
    <source>
        <dbReference type="EMBL" id="KIM93578.1"/>
    </source>
</evidence>
<dbReference type="Gene3D" id="3.40.50.720">
    <property type="entry name" value="NAD(P)-binding Rossmann-like Domain"/>
    <property type="match status" value="1"/>
</dbReference>
<accession>A0A0C3C3X0</accession>
<name>A0A0C3C3X0_OIDMZ</name>
<dbReference type="InterPro" id="IPR036291">
    <property type="entry name" value="NAD(P)-bd_dom_sf"/>
</dbReference>
<protein>
    <submittedName>
        <fullName evidence="4">Uncharacterized protein</fullName>
    </submittedName>
</protein>
<dbReference type="STRING" id="913774.A0A0C3C3X0"/>
<dbReference type="AlphaFoldDB" id="A0A0C3C3X0"/>
<dbReference type="InParanoid" id="A0A0C3C3X0"/>
<dbReference type="HOGENOM" id="CLU_010194_13_1_1"/>
<dbReference type="Proteomes" id="UP000054321">
    <property type="component" value="Unassembled WGS sequence"/>
</dbReference>
<evidence type="ECO:0000313" key="5">
    <source>
        <dbReference type="Proteomes" id="UP000054321"/>
    </source>
</evidence>
<dbReference type="EMBL" id="KN832894">
    <property type="protein sequence ID" value="KIM93578.1"/>
    <property type="molecule type" value="Genomic_DNA"/>
</dbReference>
<dbReference type="OrthoDB" id="37659at2759"/>
<sequence>MSDSSIAIKVDRDSLKSLAGKTVVVTGASSGIGLETAELFYKLGSNVVFVGGRKIPTTNVPLDSPRVLVCQCDIGSWDSQVDVFEATVEKFGTVDIVCPNAGVAEPQGQYFNLKLNDLGRPLPLDLKVVDVDMKGTAYSVALAFHYLKAKGGSVIIVSSRAGYGGMPEMPSYSASKHAATGLLRSLYVPASAHNIALSLVAPHITFTPGVFPKEYARGRAAFEKMRDTLKPIGINLSSSLTCALAVAYLASRGLDSAGMGLLVEGDEIHNLEQAITDSRPEWWVKKSDNRKAREEYAKQMAKQAKSAGI</sequence>
<dbReference type="SUPFAM" id="SSF51735">
    <property type="entry name" value="NAD(P)-binding Rossmann-fold domains"/>
    <property type="match status" value="1"/>
</dbReference>
<evidence type="ECO:0000256" key="3">
    <source>
        <dbReference type="RuleBase" id="RU000363"/>
    </source>
</evidence>
<dbReference type="GO" id="GO:0016491">
    <property type="term" value="F:oxidoreductase activity"/>
    <property type="evidence" value="ECO:0007669"/>
    <property type="project" value="UniProtKB-KW"/>
</dbReference>